<dbReference type="AlphaFoldDB" id="A0A3D9BZ56"/>
<feature type="transmembrane region" description="Helical" evidence="1">
    <location>
        <begin position="50"/>
        <end position="72"/>
    </location>
</feature>
<feature type="transmembrane region" description="Helical" evidence="1">
    <location>
        <begin position="352"/>
        <end position="385"/>
    </location>
</feature>
<evidence type="ECO:0000313" key="3">
    <source>
        <dbReference type="Proteomes" id="UP000257131"/>
    </source>
</evidence>
<dbReference type="Proteomes" id="UP000257131">
    <property type="component" value="Unassembled WGS sequence"/>
</dbReference>
<feature type="transmembrane region" description="Helical" evidence="1">
    <location>
        <begin position="308"/>
        <end position="331"/>
    </location>
</feature>
<comment type="caution">
    <text evidence="2">The sequence shown here is derived from an EMBL/GenBank/DDBJ whole genome shotgun (WGS) entry which is preliminary data.</text>
</comment>
<evidence type="ECO:0000313" key="2">
    <source>
        <dbReference type="EMBL" id="REC58823.1"/>
    </source>
</evidence>
<dbReference type="PANTHER" id="PTHR43738">
    <property type="entry name" value="ABC TRANSPORTER, MEMBRANE PROTEIN"/>
    <property type="match status" value="1"/>
</dbReference>
<dbReference type="EMBL" id="QOHR01000001">
    <property type="protein sequence ID" value="REC58823.1"/>
    <property type="molecule type" value="Genomic_DNA"/>
</dbReference>
<protein>
    <submittedName>
        <fullName evidence="2">ABC transporter permease</fullName>
    </submittedName>
</protein>
<keyword evidence="1" id="KW-0812">Transmembrane</keyword>
<keyword evidence="1" id="KW-1133">Transmembrane helix</keyword>
<evidence type="ECO:0000256" key="1">
    <source>
        <dbReference type="SAM" id="Phobius"/>
    </source>
</evidence>
<accession>A0A3D9BZ56</accession>
<gene>
    <name evidence="2" type="ORF">DRV84_00935</name>
</gene>
<feature type="transmembrane region" description="Helical" evidence="1">
    <location>
        <begin position="405"/>
        <end position="425"/>
    </location>
</feature>
<feature type="transmembrane region" description="Helical" evidence="1">
    <location>
        <begin position="15"/>
        <end position="38"/>
    </location>
</feature>
<keyword evidence="3" id="KW-1185">Reference proteome</keyword>
<keyword evidence="1" id="KW-0472">Membrane</keyword>
<dbReference type="RefSeq" id="WP_115977866.1">
    <property type="nucleotide sequence ID" value="NZ_QOHR01000001.1"/>
</dbReference>
<sequence>MTDLWFALPVGVQDAAIALALLLPALGIGAVALRGFRVGPLLRALLRRQAWISVVFTALIAVSVALGAALIAQERGLREGTARAAEKFDLVVAAPGSEITAMLAAVYLQPADVPLVDGETYAEIVAHPRAELVAPIGFGDSWQDAPVIGTTADFAAYLSGRLAEGRLFARPYEAVAGARVDLSVGETFQPAHGHGDAAQEGMHDVDYEVVGRMPMTGSPWDRALLVPIESVWEVHVLPNGHGPDWDRVPGPPFDPAHFPGTPAVLVKADSLGGTYVMQAAFTDGETMAFFPGTILARLHALMGDIREVMSILAVITQVLVTAGVLAGLTMLTRLLARRLALLRALGAPRRFVFALTWSYATTLIVLGAAIGLGLGIAATGAMSAAITARTDILVEARLGWREVHLVAGFVSLTAALALLPAWLTMNRPVMSDLRG</sequence>
<reference evidence="2 3" key="1">
    <citation type="journal article" date="2017" name="Int. J. Syst. Evol. Microbiol.">
        <title>Rhodosalinus sediminis gen. nov., sp. nov., isolated from marine saltern.</title>
        <authorList>
            <person name="Guo L.Y."/>
            <person name="Ling S.K."/>
            <person name="Li C.M."/>
            <person name="Chen G.J."/>
            <person name="Du Z.J."/>
        </authorList>
    </citation>
    <scope>NUCLEOTIDE SEQUENCE [LARGE SCALE GENOMIC DNA]</scope>
    <source>
        <strain evidence="2 3">WDN1C137</strain>
    </source>
</reference>
<name>A0A3D9BZ56_9RHOB</name>
<dbReference type="InterPro" id="IPR051125">
    <property type="entry name" value="ABC-4/HrtB_transporter"/>
</dbReference>
<dbReference type="OrthoDB" id="9784014at2"/>
<dbReference type="GO" id="GO:0005886">
    <property type="term" value="C:plasma membrane"/>
    <property type="evidence" value="ECO:0007669"/>
    <property type="project" value="UniProtKB-SubCell"/>
</dbReference>
<organism evidence="2 3">
    <name type="scientific">Rhodosalinus sediminis</name>
    <dbReference type="NCBI Taxonomy" id="1940533"/>
    <lineage>
        <taxon>Bacteria</taxon>
        <taxon>Pseudomonadati</taxon>
        <taxon>Pseudomonadota</taxon>
        <taxon>Alphaproteobacteria</taxon>
        <taxon>Rhodobacterales</taxon>
        <taxon>Paracoccaceae</taxon>
        <taxon>Rhodosalinus</taxon>
    </lineage>
</organism>
<proteinExistence type="predicted"/>
<dbReference type="PANTHER" id="PTHR43738:SF2">
    <property type="entry name" value="ABC TRANSPORTER PERMEASE"/>
    <property type="match status" value="1"/>
</dbReference>